<gene>
    <name evidence="2" type="ORF">ORV05_08460</name>
</gene>
<evidence type="ECO:0000259" key="1">
    <source>
        <dbReference type="Pfam" id="PF13460"/>
    </source>
</evidence>
<dbReference type="Gene3D" id="3.40.50.720">
    <property type="entry name" value="NAD(P)-binding Rossmann-like Domain"/>
    <property type="match status" value="1"/>
</dbReference>
<dbReference type="PANTHER" id="PTHR43162">
    <property type="match status" value="1"/>
</dbReference>
<organism evidence="2 3">
    <name type="scientific">Amycolatopsis cynarae</name>
    <dbReference type="NCBI Taxonomy" id="2995223"/>
    <lineage>
        <taxon>Bacteria</taxon>
        <taxon>Bacillati</taxon>
        <taxon>Actinomycetota</taxon>
        <taxon>Actinomycetes</taxon>
        <taxon>Pseudonocardiales</taxon>
        <taxon>Pseudonocardiaceae</taxon>
        <taxon>Amycolatopsis</taxon>
    </lineage>
</organism>
<evidence type="ECO:0000313" key="3">
    <source>
        <dbReference type="Proteomes" id="UP001163203"/>
    </source>
</evidence>
<dbReference type="EMBL" id="CP113836">
    <property type="protein sequence ID" value="WAL67790.1"/>
    <property type="molecule type" value="Genomic_DNA"/>
</dbReference>
<dbReference type="Pfam" id="PF13460">
    <property type="entry name" value="NAD_binding_10"/>
    <property type="match status" value="1"/>
</dbReference>
<proteinExistence type="predicted"/>
<reference evidence="2" key="1">
    <citation type="submission" date="2022-11" db="EMBL/GenBank/DDBJ databases">
        <authorList>
            <person name="Mo P."/>
        </authorList>
    </citation>
    <scope>NUCLEOTIDE SEQUENCE</scope>
    <source>
        <strain evidence="2">HUAS 11-8</strain>
    </source>
</reference>
<dbReference type="InterPro" id="IPR051604">
    <property type="entry name" value="Ergot_Alk_Oxidoreductase"/>
</dbReference>
<keyword evidence="3" id="KW-1185">Reference proteome</keyword>
<dbReference type="InterPro" id="IPR016040">
    <property type="entry name" value="NAD(P)-bd_dom"/>
</dbReference>
<dbReference type="PANTHER" id="PTHR43162:SF1">
    <property type="entry name" value="PRESTALK A DIFFERENTIATION PROTEIN A"/>
    <property type="match status" value="1"/>
</dbReference>
<feature type="domain" description="NAD(P)-binding" evidence="1">
    <location>
        <begin position="8"/>
        <end position="71"/>
    </location>
</feature>
<evidence type="ECO:0000313" key="2">
    <source>
        <dbReference type="EMBL" id="WAL67790.1"/>
    </source>
</evidence>
<name>A0ABY7B750_9PSEU</name>
<sequence>MIVVTTPTGRIGSCLVRRLLDRRCAVRVIVREPSRLDGGVAEQVEIVQGAHDDPAVLDRALPGADALFWLVPPNPAAPSVQEHYRTFARAGPRPSGATVSATSWV</sequence>
<protein>
    <submittedName>
        <fullName evidence="2">NAD(P)H-binding protein</fullName>
    </submittedName>
</protein>
<dbReference type="RefSeq" id="WP_268757885.1">
    <property type="nucleotide sequence ID" value="NZ_CP113836.1"/>
</dbReference>
<accession>A0ABY7B750</accession>
<dbReference type="SUPFAM" id="SSF51735">
    <property type="entry name" value="NAD(P)-binding Rossmann-fold domains"/>
    <property type="match status" value="1"/>
</dbReference>
<dbReference type="InterPro" id="IPR036291">
    <property type="entry name" value="NAD(P)-bd_dom_sf"/>
</dbReference>
<dbReference type="Proteomes" id="UP001163203">
    <property type="component" value="Chromosome"/>
</dbReference>